<gene>
    <name evidence="1" type="ORF">E2562_024013</name>
</gene>
<comment type="caution">
    <text evidence="1">The sequence shown here is derived from an EMBL/GenBank/DDBJ whole genome shotgun (WGS) entry which is preliminary data.</text>
</comment>
<dbReference type="Proteomes" id="UP000479710">
    <property type="component" value="Unassembled WGS sequence"/>
</dbReference>
<organism evidence="1 2">
    <name type="scientific">Oryza meyeriana var. granulata</name>
    <dbReference type="NCBI Taxonomy" id="110450"/>
    <lineage>
        <taxon>Eukaryota</taxon>
        <taxon>Viridiplantae</taxon>
        <taxon>Streptophyta</taxon>
        <taxon>Embryophyta</taxon>
        <taxon>Tracheophyta</taxon>
        <taxon>Spermatophyta</taxon>
        <taxon>Magnoliopsida</taxon>
        <taxon>Liliopsida</taxon>
        <taxon>Poales</taxon>
        <taxon>Poaceae</taxon>
        <taxon>BOP clade</taxon>
        <taxon>Oryzoideae</taxon>
        <taxon>Oryzeae</taxon>
        <taxon>Oryzinae</taxon>
        <taxon>Oryza</taxon>
        <taxon>Oryza meyeriana</taxon>
    </lineage>
</organism>
<evidence type="ECO:0000313" key="2">
    <source>
        <dbReference type="Proteomes" id="UP000479710"/>
    </source>
</evidence>
<dbReference type="EMBL" id="SPHZ02000004">
    <property type="protein sequence ID" value="KAF0922062.1"/>
    <property type="molecule type" value="Genomic_DNA"/>
</dbReference>
<accession>A0A6G1ECB7</accession>
<proteinExistence type="predicted"/>
<dbReference type="AlphaFoldDB" id="A0A6G1ECB7"/>
<protein>
    <submittedName>
        <fullName evidence="1">Uncharacterized protein</fullName>
    </submittedName>
</protein>
<sequence>MELQGKLSQLTPLRGNMGNVADCLFAKQQGTRRRDPCVGAKIWLRGGAAPTGEPTSQLVAVTKCLHQGGKHMSSMCMYTVDNTLSSMHGPGL</sequence>
<keyword evidence="2" id="KW-1185">Reference proteome</keyword>
<evidence type="ECO:0000313" key="1">
    <source>
        <dbReference type="EMBL" id="KAF0922062.1"/>
    </source>
</evidence>
<name>A0A6G1ECB7_9ORYZ</name>
<reference evidence="1 2" key="1">
    <citation type="submission" date="2019-11" db="EMBL/GenBank/DDBJ databases">
        <title>Whole genome sequence of Oryza granulata.</title>
        <authorList>
            <person name="Li W."/>
        </authorList>
    </citation>
    <scope>NUCLEOTIDE SEQUENCE [LARGE SCALE GENOMIC DNA]</scope>
    <source>
        <strain evidence="2">cv. Menghai</strain>
        <tissue evidence="1">Leaf</tissue>
    </source>
</reference>